<evidence type="ECO:0008006" key="4">
    <source>
        <dbReference type="Google" id="ProtNLM"/>
    </source>
</evidence>
<evidence type="ECO:0000313" key="2">
    <source>
        <dbReference type="EMBL" id="PTB61652.1"/>
    </source>
</evidence>
<dbReference type="RefSeq" id="XP_024744972.1">
    <property type="nucleotide sequence ID" value="XM_024891949.1"/>
</dbReference>
<dbReference type="EMBL" id="KZ680247">
    <property type="protein sequence ID" value="PTB61652.1"/>
    <property type="molecule type" value="Genomic_DNA"/>
</dbReference>
<sequence>VNYIKIFILVIKLITYKALFIIIAALDLKIKQIDIKIAFLYNKVNKDIYIK</sequence>
<keyword evidence="1" id="KW-0472">Membrane</keyword>
<feature type="transmembrane region" description="Helical" evidence="1">
    <location>
        <begin position="6"/>
        <end position="26"/>
    </location>
</feature>
<proteinExistence type="predicted"/>
<organism evidence="2 3">
    <name type="scientific">Trichoderma citrinoviride</name>
    <dbReference type="NCBI Taxonomy" id="58853"/>
    <lineage>
        <taxon>Eukaryota</taxon>
        <taxon>Fungi</taxon>
        <taxon>Dikarya</taxon>
        <taxon>Ascomycota</taxon>
        <taxon>Pezizomycotina</taxon>
        <taxon>Sordariomycetes</taxon>
        <taxon>Hypocreomycetidae</taxon>
        <taxon>Hypocreales</taxon>
        <taxon>Hypocreaceae</taxon>
        <taxon>Trichoderma</taxon>
    </lineage>
</organism>
<keyword evidence="3" id="KW-1185">Reference proteome</keyword>
<evidence type="ECO:0000256" key="1">
    <source>
        <dbReference type="SAM" id="Phobius"/>
    </source>
</evidence>
<protein>
    <recommendedName>
        <fullName evidence="4">Reverse transcriptase Ty1/copia-type domain-containing protein</fullName>
    </recommendedName>
</protein>
<name>A0A2T4AX54_9HYPO</name>
<feature type="non-terminal residue" evidence="2">
    <location>
        <position position="1"/>
    </location>
</feature>
<dbReference type="GeneID" id="36600067"/>
<reference evidence="3" key="1">
    <citation type="submission" date="2016-07" db="EMBL/GenBank/DDBJ databases">
        <title>Multiple horizontal gene transfer events from other fungi enriched the ability of initially mycotrophic Trichoderma (Ascomycota) to feed on dead plant biomass.</title>
        <authorList>
            <consortium name="DOE Joint Genome Institute"/>
            <person name="Atanasova L."/>
            <person name="Chenthamara K."/>
            <person name="Zhang J."/>
            <person name="Grujic M."/>
            <person name="Henrissat B."/>
            <person name="Kuo A."/>
            <person name="Aerts A."/>
            <person name="Salamov A."/>
            <person name="Lipzen A."/>
            <person name="Labutti K."/>
            <person name="Barry K."/>
            <person name="Miao Y."/>
            <person name="Rahimi M.J."/>
            <person name="Shen Q."/>
            <person name="Grigoriev I.V."/>
            <person name="Kubicek C.P."/>
            <person name="Druzhinina I.S."/>
        </authorList>
    </citation>
    <scope>NUCLEOTIDE SEQUENCE [LARGE SCALE GENOMIC DNA]</scope>
    <source>
        <strain evidence="3">TUCIM 6016</strain>
    </source>
</reference>
<gene>
    <name evidence="2" type="ORF">BBK36DRAFT_1131269</name>
</gene>
<keyword evidence="1" id="KW-0812">Transmembrane</keyword>
<accession>A0A2T4AX54</accession>
<dbReference type="Proteomes" id="UP000241546">
    <property type="component" value="Unassembled WGS sequence"/>
</dbReference>
<dbReference type="AlphaFoldDB" id="A0A2T4AX54"/>
<evidence type="ECO:0000313" key="3">
    <source>
        <dbReference type="Proteomes" id="UP000241546"/>
    </source>
</evidence>
<keyword evidence="1" id="KW-1133">Transmembrane helix</keyword>